<feature type="compositionally biased region" description="Polar residues" evidence="7">
    <location>
        <begin position="1807"/>
        <end position="1817"/>
    </location>
</feature>
<feature type="region of interest" description="Disordered" evidence="7">
    <location>
        <begin position="1208"/>
        <end position="1283"/>
    </location>
</feature>
<evidence type="ECO:0000259" key="13">
    <source>
        <dbReference type="Pfam" id="PF24501"/>
    </source>
</evidence>
<dbReference type="EMBL" id="UYRR01031648">
    <property type="protein sequence ID" value="VDK51696.1"/>
    <property type="molecule type" value="Genomic_DNA"/>
</dbReference>
<evidence type="ECO:0000256" key="4">
    <source>
        <dbReference type="ARBA" id="ARBA00022729"/>
    </source>
</evidence>
<dbReference type="InterPro" id="IPR055436">
    <property type="entry name" value="Ig_TMEM131L_4"/>
</dbReference>
<feature type="region of interest" description="Disordered" evidence="7">
    <location>
        <begin position="1553"/>
        <end position="1685"/>
    </location>
</feature>
<dbReference type="InterPro" id="IPR022113">
    <property type="entry name" value="TMEM131L_N"/>
</dbReference>
<feature type="compositionally biased region" description="Low complexity" evidence="7">
    <location>
        <begin position="1593"/>
        <end position="1604"/>
    </location>
</feature>
<feature type="compositionally biased region" description="Low complexity" evidence="7">
    <location>
        <begin position="1638"/>
        <end position="1654"/>
    </location>
</feature>
<feature type="compositionally biased region" description="Low complexity" evidence="7">
    <location>
        <begin position="1171"/>
        <end position="1182"/>
    </location>
</feature>
<feature type="region of interest" description="Disordered" evidence="7">
    <location>
        <begin position="1765"/>
        <end position="1817"/>
    </location>
</feature>
<evidence type="ECO:0000259" key="10">
    <source>
        <dbReference type="Pfam" id="PF24495"/>
    </source>
</evidence>
<feature type="chain" id="PRO_5043121179" evidence="8">
    <location>
        <begin position="31"/>
        <end position="1992"/>
    </location>
</feature>
<proteinExistence type="inferred from homology"/>
<feature type="region of interest" description="Disordered" evidence="7">
    <location>
        <begin position="1302"/>
        <end position="1351"/>
    </location>
</feature>
<name>A0A0M3K1L9_ANISI</name>
<dbReference type="Pfam" id="PF24499">
    <property type="entry name" value="Ig_TMEM131L_4"/>
    <property type="match status" value="1"/>
</dbReference>
<dbReference type="PANTHER" id="PTHR22050:SF0">
    <property type="entry name" value="TRANSMEMBRANE PROTEIN 131 HOMOLOG"/>
    <property type="match status" value="1"/>
</dbReference>
<evidence type="ECO:0000313" key="14">
    <source>
        <dbReference type="EMBL" id="VDK51696.1"/>
    </source>
</evidence>
<dbReference type="Pfam" id="PF12371">
    <property type="entry name" value="TMEM131_like_N"/>
    <property type="match status" value="1"/>
</dbReference>
<reference evidence="16" key="1">
    <citation type="submission" date="2016-03" db="UniProtKB">
        <authorList>
            <consortium name="WormBaseParasite"/>
        </authorList>
    </citation>
    <scope>IDENTIFICATION</scope>
</reference>
<evidence type="ECO:0000256" key="5">
    <source>
        <dbReference type="ARBA" id="ARBA00022989"/>
    </source>
</evidence>
<dbReference type="InterPro" id="IPR055437">
    <property type="entry name" value="TMEM131L_Ig_5"/>
</dbReference>
<comment type="similarity">
    <text evidence="2">Belongs to the TMEM131 family.</text>
</comment>
<keyword evidence="4 8" id="KW-0732">Signal</keyword>
<evidence type="ECO:0000313" key="16">
    <source>
        <dbReference type="WBParaSite" id="ASIM_0001476901-mRNA-1"/>
    </source>
</evidence>
<feature type="region of interest" description="Disordered" evidence="7">
    <location>
        <begin position="1164"/>
        <end position="1184"/>
    </location>
</feature>
<keyword evidence="5" id="KW-1133">Transmembrane helix</keyword>
<evidence type="ECO:0000256" key="1">
    <source>
        <dbReference type="ARBA" id="ARBA00004479"/>
    </source>
</evidence>
<dbReference type="GO" id="GO:0016020">
    <property type="term" value="C:membrane"/>
    <property type="evidence" value="ECO:0007669"/>
    <property type="project" value="UniProtKB-SubCell"/>
</dbReference>
<keyword evidence="6" id="KW-0472">Membrane</keyword>
<feature type="domain" description="TMEM131L third Ig-like" evidence="11">
    <location>
        <begin position="448"/>
        <end position="538"/>
    </location>
</feature>
<organism evidence="16">
    <name type="scientific">Anisakis simplex</name>
    <name type="common">Herring worm</name>
    <dbReference type="NCBI Taxonomy" id="6269"/>
    <lineage>
        <taxon>Eukaryota</taxon>
        <taxon>Metazoa</taxon>
        <taxon>Ecdysozoa</taxon>
        <taxon>Nematoda</taxon>
        <taxon>Chromadorea</taxon>
        <taxon>Rhabditida</taxon>
        <taxon>Spirurina</taxon>
        <taxon>Ascaridomorpha</taxon>
        <taxon>Ascaridoidea</taxon>
        <taxon>Anisakidae</taxon>
        <taxon>Anisakis</taxon>
        <taxon>Anisakis simplex complex</taxon>
    </lineage>
</organism>
<feature type="signal peptide" evidence="8">
    <location>
        <begin position="1"/>
        <end position="30"/>
    </location>
</feature>
<evidence type="ECO:0000313" key="15">
    <source>
        <dbReference type="Proteomes" id="UP000267096"/>
    </source>
</evidence>
<accession>A0A0M3K1L9</accession>
<dbReference type="InterPro" id="IPR039877">
    <property type="entry name" value="TMEM131-like"/>
</dbReference>
<feature type="compositionally biased region" description="Low complexity" evidence="7">
    <location>
        <begin position="1786"/>
        <end position="1797"/>
    </location>
</feature>
<feature type="compositionally biased region" description="Polar residues" evidence="7">
    <location>
        <begin position="1765"/>
        <end position="1785"/>
    </location>
</feature>
<feature type="compositionally biased region" description="Low complexity" evidence="7">
    <location>
        <begin position="1246"/>
        <end position="1258"/>
    </location>
</feature>
<sequence length="1992" mass="219581">MCVKGVSERRLVRLLLLWVLCGVMVPRCAGSAVLKEAGGIGPTEMKFDLPVMATAFVQTGNELHYFSDVEYHENLIGGAPVKSVSKCRSIGVPHQQKVRIHNPTASTVRFDAISGSTVHFHCSFPEHKTVNPGESTSFDVVFLPRQEGPIDNVLFVHSSLGTFTYTVRGNGASNPYRIRPFVGAKVPLNGTFISAVQLHNPHPNTLRITEMYTSGADLHLELPLLSSDNVDNAAIKSNLWEIAPYQTKTVMNAKMLAAKERNANAFIKIKTDLKRKRNRIGITDGENDADEEQERSEETLIVPLEVEVTKKRGIFATVDLLDFGLIKWGDKSPQLTLEIISTLEKGIDIESLYVERNDQPNGIYMEFASKPPISIKCGARQQPGAPKAIAKITFDSKLLKPPTHQGAKLLRYKGRIIADSRGGNYNVSVPYVAAVYRGSLDQSADETAFHSQLEPPVSHGVSLTNNLPFGIAIWNISLGKNAQKSFVVKLLSRVVTLEAGESRPVFWLKYAKKERDDFTSHCTLHTNVTTFSIPIVIFNGKLRVYLYSIDQSQFDFGLMDAGDTRSIQFAITNENPVAVQVKQLRNALPTMTSLRLLGIEAGNQTVLSNTNERDLSHIWQEGMDFTLPGHSFAVFKYTLTAPSDRTVLRDVFVIETDFERMTYPVKYSLDEGAVVSVPEKLTFRRSFPGKMSSQVLQVCVCIYNAKRQQSVTFQMYSTFKKDMQVLRMSSLSHDPRIFFESFPANNPPVLKSSQLSNLGRVLFMPGATCTDDCYVGMPLHTADGQWFTYGMKLPQNLAEIDSYLYKRLRRKWLALKSNGKHLVNATVVIDTDDVKHLSVPVQGELVWPRLLTRSVVHFPLTAVGNFTIVNLTLTNPSSLPVVVQLLPLVIYPDAETLVELFKDELEEPLTDPIEMNETLMFSLRDTELFTLKRDSPVPKLREQLERVLGIQIPKFTLSMMLQPSMKVRIRVGFLPSDYTLRSSLLLIRLIVSLRLRLQKIKLQSNDPGFNFRLTHKLFTTLTVKRSFTVVNTGEVAFTIVNMSLNNIACENRGFKILNCHPFTLAPNQSHIVDIAYTPDFLMSWNEAALQFYMHMNGTSWLFPLGASVPRHLLSKCHSALPRPPFESLMYYSCPSPSSKNERNRVTKAKAPVVKSIHVQTNNNFYAKRGSTKTSTADTTTSTDGNIMSYYKTISGRLIVSFDRDTRRNVNKGSAAKSNEANGRNPSKNSPKINGEIRSTKKKGRNSSRTSSSSQSQRTKSTDPSPSSARREPAISKSDNSNQTALINSNVQNWIENVDYGIVTKQQQQPPKVSAAQRTDGGRKRSESVSDAQLISSKQRSLTNDQSQAPTARTEAIIDGDISREFHQNQLKQHKEGLSRSGDELTTKRSKATRASNEPMKLGSNLFTRTTVRKSNSLEPSAAFESAGDMEERGTASSISSGDVDSDILSSGGGYVCDISDKMVSDQHSHARLNSGAECDARNWTHSRQSLDERSEAGLSDASAAPEWADSNLANSLEGNVDEDFSALAMAAACLFDANDKNGDTNKEYDYSLANQQQSQHKTAKQSSRRNAKKKYNAHTNANNLYPVKANKQSAASSRSASCSSMDATNSASRNKDLPTQSPQTNKNDAVYHANQSHPYQPIPNQQQPQQQPYSKQRRRSSQQQKSSQQLNIPPFNRSAEKPGGALKPSAFIQQLQMERKTAEEKYLKKKKKNKSNAAAAAAVEDASREVWPGFNLKLPALAENLWDMEYEMSGEVVGCGDVNATRSQQRSSMSRWNQQHQQQNIGDSDGTTSSQSSVWPLRPPTNRAASGSKSSSTDAVAQSVRAFRLNPQAQPFFIDATAPCAAAGTNNTPVQPALGVAAATTTATDTTADSSSVIMKLLTDANISMNNTSAATVQNQGATSRLGAGSVPSTSGLFDGLMDDPLGLSGSLFGRGATNIWASGLSSSATTTTNPLNDLSANTPSEGSNADTNSAAIFWAEQFLADQENDNK</sequence>
<evidence type="ECO:0000259" key="11">
    <source>
        <dbReference type="Pfam" id="PF24498"/>
    </source>
</evidence>
<keyword evidence="3" id="KW-0812">Transmembrane</keyword>
<evidence type="ECO:0000256" key="8">
    <source>
        <dbReference type="SAM" id="SignalP"/>
    </source>
</evidence>
<dbReference type="InterPro" id="IPR056311">
    <property type="entry name" value="TMEM131_Ig_2"/>
</dbReference>
<feature type="compositionally biased region" description="Polar residues" evidence="7">
    <location>
        <begin position="1605"/>
        <end position="1637"/>
    </location>
</feature>
<evidence type="ECO:0000256" key="3">
    <source>
        <dbReference type="ARBA" id="ARBA00022692"/>
    </source>
</evidence>
<feature type="domain" description="TMEM131L fifth Ig-like" evidence="13">
    <location>
        <begin position="1031"/>
        <end position="1094"/>
    </location>
</feature>
<gene>
    <name evidence="14" type="ORF">ASIM_LOCUS14179</name>
</gene>
<dbReference type="InterPro" id="IPR013783">
    <property type="entry name" value="Ig-like_fold"/>
</dbReference>
<evidence type="ECO:0000259" key="9">
    <source>
        <dbReference type="Pfam" id="PF12371"/>
    </source>
</evidence>
<dbReference type="Pfam" id="PF24501">
    <property type="entry name" value="Ig_TMEM131L_5"/>
    <property type="match status" value="1"/>
</dbReference>
<feature type="compositionally biased region" description="Polar residues" evidence="7">
    <location>
        <begin position="1328"/>
        <end position="1350"/>
    </location>
</feature>
<dbReference type="Proteomes" id="UP000267096">
    <property type="component" value="Unassembled WGS sequence"/>
</dbReference>
<dbReference type="Pfam" id="PF24498">
    <property type="entry name" value="Ig_TMEM131L_3"/>
    <property type="match status" value="1"/>
</dbReference>
<dbReference type="InterPro" id="IPR055435">
    <property type="entry name" value="Ig_TMEM131L_3"/>
</dbReference>
<feature type="compositionally biased region" description="Basic and acidic residues" evidence="7">
    <location>
        <begin position="1371"/>
        <end position="1386"/>
    </location>
</feature>
<evidence type="ECO:0000256" key="7">
    <source>
        <dbReference type="SAM" id="MobiDB-lite"/>
    </source>
</evidence>
<comment type="subcellular location">
    <subcellularLocation>
        <location evidence="1">Membrane</location>
        <topology evidence="1">Single-pass type I membrane protein</topology>
    </subcellularLocation>
</comment>
<feature type="domain" description="Transmembrane protein 131-like N-terminal" evidence="9">
    <location>
        <begin position="88"/>
        <end position="157"/>
    </location>
</feature>
<dbReference type="OrthoDB" id="168404at2759"/>
<evidence type="ECO:0000256" key="2">
    <source>
        <dbReference type="ARBA" id="ARBA00006682"/>
    </source>
</evidence>
<feature type="compositionally biased region" description="Basic residues" evidence="7">
    <location>
        <begin position="1561"/>
        <end position="1576"/>
    </location>
</feature>
<dbReference type="Gene3D" id="2.60.40.10">
    <property type="entry name" value="Immunoglobulins"/>
    <property type="match status" value="1"/>
</dbReference>
<keyword evidence="15" id="KW-1185">Reference proteome</keyword>
<feature type="compositionally biased region" description="Polar residues" evidence="7">
    <location>
        <begin position="1215"/>
        <end position="1231"/>
    </location>
</feature>
<feature type="compositionally biased region" description="Polar residues" evidence="7">
    <location>
        <begin position="1404"/>
        <end position="1418"/>
    </location>
</feature>
<evidence type="ECO:0000256" key="6">
    <source>
        <dbReference type="ARBA" id="ARBA00023136"/>
    </source>
</evidence>
<dbReference type="Pfam" id="PF24495">
    <property type="entry name" value="Ig_TMEM131_2"/>
    <property type="match status" value="1"/>
</dbReference>
<dbReference type="WBParaSite" id="ASIM_0001476901-mRNA-1">
    <property type="protein sequence ID" value="ASIM_0001476901-mRNA-1"/>
    <property type="gene ID" value="ASIM_0001476901"/>
</dbReference>
<feature type="domain" description="TMEM131 second Ig-like" evidence="10">
    <location>
        <begin position="175"/>
        <end position="270"/>
    </location>
</feature>
<evidence type="ECO:0000259" key="12">
    <source>
        <dbReference type="Pfam" id="PF24499"/>
    </source>
</evidence>
<feature type="region of interest" description="Disordered" evidence="7">
    <location>
        <begin position="1371"/>
        <end position="1443"/>
    </location>
</feature>
<dbReference type="PANTHER" id="PTHR22050">
    <property type="entry name" value="RW1 PROTEIN HOMOLOG"/>
    <property type="match status" value="1"/>
</dbReference>
<protein>
    <submittedName>
        <fullName evidence="16">Transmembrane protein 131 (inferred by orthology to a human protein)</fullName>
    </submittedName>
</protein>
<reference evidence="14 15" key="2">
    <citation type="submission" date="2018-11" db="EMBL/GenBank/DDBJ databases">
        <authorList>
            <consortium name="Pathogen Informatics"/>
        </authorList>
    </citation>
    <scope>NUCLEOTIDE SEQUENCE [LARGE SCALE GENOMIC DNA]</scope>
</reference>
<feature type="domain" description="TMEM131L fourth Ig-like" evidence="12">
    <location>
        <begin position="856"/>
        <end position="988"/>
    </location>
</feature>